<name>A0ABV7KPB1_PLAOK</name>
<organism evidence="2 3">
    <name type="scientific">Planomicrobium okeanokoites</name>
    <name type="common">Planococcus okeanokoites</name>
    <name type="synonym">Flavobacterium okeanokoites</name>
    <dbReference type="NCBI Taxonomy" id="244"/>
    <lineage>
        <taxon>Bacteria</taxon>
        <taxon>Bacillati</taxon>
        <taxon>Bacillota</taxon>
        <taxon>Bacilli</taxon>
        <taxon>Bacillales</taxon>
        <taxon>Caryophanaceae</taxon>
        <taxon>Planomicrobium</taxon>
    </lineage>
</organism>
<sequence>MAIQSNHVFINLPVKDLDRSMQFFGDIGFEFNEQMTDKKAACMIVGRNIYVMLLVEEFFKSFTGKALCDSAASTEVIVSITADSRAGVDEIVQNALAAGGSASNDKMDNEFMYGWSFEDIDGHLWEVMYMPENEDDEDEEFYG</sequence>
<reference evidence="3" key="1">
    <citation type="journal article" date="2019" name="Int. J. Syst. Evol. Microbiol.">
        <title>The Global Catalogue of Microorganisms (GCM) 10K type strain sequencing project: providing services to taxonomists for standard genome sequencing and annotation.</title>
        <authorList>
            <consortium name="The Broad Institute Genomics Platform"/>
            <consortium name="The Broad Institute Genome Sequencing Center for Infectious Disease"/>
            <person name="Wu L."/>
            <person name="Ma J."/>
        </authorList>
    </citation>
    <scope>NUCLEOTIDE SEQUENCE [LARGE SCALE GENOMIC DNA]</scope>
    <source>
        <strain evidence="3">CCM 320</strain>
    </source>
</reference>
<evidence type="ECO:0000313" key="3">
    <source>
        <dbReference type="Proteomes" id="UP001595625"/>
    </source>
</evidence>
<accession>A0ABV7KPB1</accession>
<proteinExistence type="predicted"/>
<comment type="caution">
    <text evidence="2">The sequence shown here is derived from an EMBL/GenBank/DDBJ whole genome shotgun (WGS) entry which is preliminary data.</text>
</comment>
<dbReference type="PANTHER" id="PTHR36503:SF2">
    <property type="entry name" value="BLR2408 PROTEIN"/>
    <property type="match status" value="1"/>
</dbReference>
<dbReference type="InterPro" id="IPR029068">
    <property type="entry name" value="Glyas_Bleomycin-R_OHBP_Dase"/>
</dbReference>
<dbReference type="Gene3D" id="3.10.180.10">
    <property type="entry name" value="2,3-Dihydroxybiphenyl 1,2-Dioxygenase, domain 1"/>
    <property type="match status" value="1"/>
</dbReference>
<dbReference type="PANTHER" id="PTHR36503">
    <property type="entry name" value="BLR2520 PROTEIN"/>
    <property type="match status" value="1"/>
</dbReference>
<dbReference type="SUPFAM" id="SSF54593">
    <property type="entry name" value="Glyoxalase/Bleomycin resistance protein/Dihydroxybiphenyl dioxygenase"/>
    <property type="match status" value="1"/>
</dbReference>
<dbReference type="Pfam" id="PF22677">
    <property type="entry name" value="Ble-like_N"/>
    <property type="match status" value="1"/>
</dbReference>
<gene>
    <name evidence="2" type="ORF">ACFOEJ_09255</name>
</gene>
<dbReference type="RefSeq" id="WP_117312447.1">
    <property type="nucleotide sequence ID" value="NZ_JBHRUJ010000016.1"/>
</dbReference>
<protein>
    <submittedName>
        <fullName evidence="2">VOC family protein</fullName>
    </submittedName>
</protein>
<dbReference type="InterPro" id="IPR053863">
    <property type="entry name" value="Glyoxy/Ble-like_N"/>
</dbReference>
<dbReference type="Proteomes" id="UP001595625">
    <property type="component" value="Unassembled WGS sequence"/>
</dbReference>
<keyword evidence="3" id="KW-1185">Reference proteome</keyword>
<evidence type="ECO:0000259" key="1">
    <source>
        <dbReference type="Pfam" id="PF22677"/>
    </source>
</evidence>
<dbReference type="EMBL" id="JBHRUJ010000016">
    <property type="protein sequence ID" value="MFC3211256.1"/>
    <property type="molecule type" value="Genomic_DNA"/>
</dbReference>
<feature type="domain" description="Glyoxalase/Bleomycin resistance-like N-terminal" evidence="1">
    <location>
        <begin position="8"/>
        <end position="46"/>
    </location>
</feature>
<evidence type="ECO:0000313" key="2">
    <source>
        <dbReference type="EMBL" id="MFC3211256.1"/>
    </source>
</evidence>